<dbReference type="AlphaFoldDB" id="A0A1X7VHK3"/>
<dbReference type="OrthoDB" id="7470624at2759"/>
<sequence>MFICQITSELEPVNSTEEEHNWAEAGRSYPDIGNALHFIHQGRQNTTPTPFTTSAAPDNLKERHLDVCTSVKQHFESIRQEPLHIINGTAVTGKLYLINCLRLLLGGSINIAAPTQELHRSPYVNALQLFPTVEAVVDHNVSIFCGWCHPIAAIKAVHTGANAAKAPPDYTGGLEPVVILARSARVMLTGNLWVVAGLVNGAMGTAEAICYKETTPPHLPVAVMVQFDHYTGPTVQN</sequence>
<organism evidence="1">
    <name type="scientific">Amphimedon queenslandica</name>
    <name type="common">Sponge</name>
    <dbReference type="NCBI Taxonomy" id="400682"/>
    <lineage>
        <taxon>Eukaryota</taxon>
        <taxon>Metazoa</taxon>
        <taxon>Porifera</taxon>
        <taxon>Demospongiae</taxon>
        <taxon>Heteroscleromorpha</taxon>
        <taxon>Haplosclerida</taxon>
        <taxon>Niphatidae</taxon>
        <taxon>Amphimedon</taxon>
    </lineage>
</organism>
<dbReference type="InParanoid" id="A0A1X7VHK3"/>
<evidence type="ECO:0000313" key="1">
    <source>
        <dbReference type="EnsemblMetazoa" id="Aqu2.1.38952_001"/>
    </source>
</evidence>
<evidence type="ECO:0008006" key="2">
    <source>
        <dbReference type="Google" id="ProtNLM"/>
    </source>
</evidence>
<name>A0A1X7VHK3_AMPQE</name>
<accession>A0A1X7VHK3</accession>
<proteinExistence type="predicted"/>
<protein>
    <recommendedName>
        <fullName evidence="2">ATP-dependent DNA helicase</fullName>
    </recommendedName>
</protein>
<reference evidence="1" key="1">
    <citation type="submission" date="2017-05" db="UniProtKB">
        <authorList>
            <consortium name="EnsemblMetazoa"/>
        </authorList>
    </citation>
    <scope>IDENTIFICATION</scope>
</reference>
<dbReference type="EnsemblMetazoa" id="Aqu2.1.38952_001">
    <property type="protein sequence ID" value="Aqu2.1.38952_001"/>
    <property type="gene ID" value="Aqu2.1.38952"/>
</dbReference>